<gene>
    <name evidence="2" type="ORF">N324_05546</name>
</gene>
<dbReference type="EMBL" id="KK760721">
    <property type="protein sequence ID" value="KFP44807.1"/>
    <property type="molecule type" value="Genomic_DNA"/>
</dbReference>
<feature type="compositionally biased region" description="Low complexity" evidence="1">
    <location>
        <begin position="35"/>
        <end position="54"/>
    </location>
</feature>
<keyword evidence="3" id="KW-1185">Reference proteome</keyword>
<organism evidence="2 3">
    <name type="scientific">Chlamydotis macqueenii</name>
    <name type="common">Macqueen's bustard</name>
    <dbReference type="NCBI Taxonomy" id="187382"/>
    <lineage>
        <taxon>Eukaryota</taxon>
        <taxon>Metazoa</taxon>
        <taxon>Chordata</taxon>
        <taxon>Craniata</taxon>
        <taxon>Vertebrata</taxon>
        <taxon>Euteleostomi</taxon>
        <taxon>Archelosauria</taxon>
        <taxon>Archosauria</taxon>
        <taxon>Dinosauria</taxon>
        <taxon>Saurischia</taxon>
        <taxon>Theropoda</taxon>
        <taxon>Coelurosauria</taxon>
        <taxon>Aves</taxon>
        <taxon>Neognathae</taxon>
        <taxon>Neoaves</taxon>
        <taxon>Otidimorphae</taxon>
        <taxon>Otidiformes</taxon>
        <taxon>Otididae</taxon>
        <taxon>Chlamydotis</taxon>
    </lineage>
</organism>
<feature type="compositionally biased region" description="Polar residues" evidence="1">
    <location>
        <begin position="14"/>
        <end position="23"/>
    </location>
</feature>
<protein>
    <submittedName>
        <fullName evidence="2">Uncharacterized protein</fullName>
    </submittedName>
</protein>
<evidence type="ECO:0000256" key="1">
    <source>
        <dbReference type="SAM" id="MobiDB-lite"/>
    </source>
</evidence>
<name>A0A091KXK2_9AVES</name>
<feature type="non-terminal residue" evidence="2">
    <location>
        <position position="91"/>
    </location>
</feature>
<reference evidence="2 3" key="1">
    <citation type="submission" date="2014-04" db="EMBL/GenBank/DDBJ databases">
        <title>Genome evolution of avian class.</title>
        <authorList>
            <person name="Zhang G."/>
            <person name="Li C."/>
        </authorList>
    </citation>
    <scope>NUCLEOTIDE SEQUENCE [LARGE SCALE GENOMIC DNA]</scope>
    <source>
        <strain evidence="2">BGI_N324</strain>
    </source>
</reference>
<dbReference type="Proteomes" id="UP000053330">
    <property type="component" value="Unassembled WGS sequence"/>
</dbReference>
<proteinExistence type="predicted"/>
<evidence type="ECO:0000313" key="2">
    <source>
        <dbReference type="EMBL" id="KFP44807.1"/>
    </source>
</evidence>
<sequence length="91" mass="9061">SSTPPTSEMAPSRRTANTASLARSTMDLGPPPSPTGVTASSSSSFPTSDLYSSPGTVLSPTPVLVSPSTTQLPTLTKDVPSLGTLAVASSL</sequence>
<evidence type="ECO:0000313" key="3">
    <source>
        <dbReference type="Proteomes" id="UP000053330"/>
    </source>
</evidence>
<feature type="region of interest" description="Disordered" evidence="1">
    <location>
        <begin position="1"/>
        <end position="76"/>
    </location>
</feature>
<accession>A0A091KXK2</accession>
<dbReference type="AlphaFoldDB" id="A0A091KXK2"/>
<feature type="non-terminal residue" evidence="2">
    <location>
        <position position="1"/>
    </location>
</feature>